<evidence type="ECO:0000256" key="6">
    <source>
        <dbReference type="ARBA" id="ARBA00022833"/>
    </source>
</evidence>
<dbReference type="HOGENOM" id="CLU_095549_6_1_1"/>
<feature type="domain" description="LITAF" evidence="9">
    <location>
        <begin position="1"/>
        <end position="80"/>
    </location>
</feature>
<dbReference type="InterPro" id="IPR037519">
    <property type="entry name" value="LITAF_fam"/>
</dbReference>
<evidence type="ECO:0000259" key="9">
    <source>
        <dbReference type="PROSITE" id="PS51837"/>
    </source>
</evidence>
<dbReference type="PANTHER" id="PTHR23292">
    <property type="entry name" value="LIPOPOLYSACCHARIDE-INDUCED TUMOR NECROSIS FACTOR-ALPHA FACTOR"/>
    <property type="match status" value="1"/>
</dbReference>
<evidence type="ECO:0000313" key="11">
    <source>
        <dbReference type="Proteomes" id="UP000030746"/>
    </source>
</evidence>
<dbReference type="PROSITE" id="PS51837">
    <property type="entry name" value="LITAF"/>
    <property type="match status" value="1"/>
</dbReference>
<keyword evidence="6" id="KW-0862">Zinc</keyword>
<keyword evidence="5" id="KW-0479">Metal-binding</keyword>
<organism evidence="10 11">
    <name type="scientific">Lottia gigantea</name>
    <name type="common">Giant owl limpet</name>
    <dbReference type="NCBI Taxonomy" id="225164"/>
    <lineage>
        <taxon>Eukaryota</taxon>
        <taxon>Metazoa</taxon>
        <taxon>Spiralia</taxon>
        <taxon>Lophotrochozoa</taxon>
        <taxon>Mollusca</taxon>
        <taxon>Gastropoda</taxon>
        <taxon>Patellogastropoda</taxon>
        <taxon>Lottioidea</taxon>
        <taxon>Lottiidae</taxon>
        <taxon>Lottia</taxon>
    </lineage>
</organism>
<dbReference type="GeneID" id="20244532"/>
<evidence type="ECO:0000256" key="8">
    <source>
        <dbReference type="SAM" id="Phobius"/>
    </source>
</evidence>
<dbReference type="OrthoDB" id="5599753at2759"/>
<dbReference type="STRING" id="225164.V3ZDL5"/>
<dbReference type="AlphaFoldDB" id="V3ZDL5"/>
<dbReference type="RefSeq" id="XP_009060250.1">
    <property type="nucleotide sequence ID" value="XM_009062002.1"/>
</dbReference>
<feature type="transmembrane region" description="Helical" evidence="8">
    <location>
        <begin position="34"/>
        <end position="58"/>
    </location>
</feature>
<dbReference type="KEGG" id="lgi:LOTGIDRAFT_183210"/>
<dbReference type="OMA" id="LPYCCNS"/>
<keyword evidence="11" id="KW-1185">Reference proteome</keyword>
<keyword evidence="8" id="KW-1133">Transmembrane helix</keyword>
<keyword evidence="7 8" id="KW-0472">Membrane</keyword>
<dbReference type="GO" id="GO:0005765">
    <property type="term" value="C:lysosomal membrane"/>
    <property type="evidence" value="ECO:0007669"/>
    <property type="project" value="UniProtKB-SubCell"/>
</dbReference>
<comment type="subcellular location">
    <subcellularLocation>
        <location evidence="2">Endosome membrane</location>
        <topology evidence="2">Peripheral membrane protein</topology>
    </subcellularLocation>
    <subcellularLocation>
        <location evidence="1">Late endosome membrane</location>
    </subcellularLocation>
    <subcellularLocation>
        <location evidence="3">Lysosome membrane</location>
        <topology evidence="3">Peripheral membrane protein</topology>
        <orientation evidence="3">Cytoplasmic side</orientation>
    </subcellularLocation>
</comment>
<dbReference type="InterPro" id="IPR006629">
    <property type="entry name" value="LITAF"/>
</dbReference>
<evidence type="ECO:0000256" key="7">
    <source>
        <dbReference type="ARBA" id="ARBA00023136"/>
    </source>
</evidence>
<evidence type="ECO:0000256" key="2">
    <source>
        <dbReference type="ARBA" id="ARBA00004481"/>
    </source>
</evidence>
<sequence>MTVIQQFRESPVHTKCPHCQAEIVTATHYETGTLAWIICVVLCFVGLGFGCCLIPFCVDACKDVIHSCPNCRQTISRYSRM</sequence>
<dbReference type="CTD" id="20244532"/>
<dbReference type="EMBL" id="KB202619">
    <property type="protein sequence ID" value="ESO89213.1"/>
    <property type="molecule type" value="Genomic_DNA"/>
</dbReference>
<comment type="similarity">
    <text evidence="4">Belongs to the CDIP1/LITAF family.</text>
</comment>
<evidence type="ECO:0000256" key="3">
    <source>
        <dbReference type="ARBA" id="ARBA00004630"/>
    </source>
</evidence>
<dbReference type="PANTHER" id="PTHR23292:SF6">
    <property type="entry name" value="FI16602P1-RELATED"/>
    <property type="match status" value="1"/>
</dbReference>
<dbReference type="Proteomes" id="UP000030746">
    <property type="component" value="Unassembled WGS sequence"/>
</dbReference>
<dbReference type="SMART" id="SM00714">
    <property type="entry name" value="LITAF"/>
    <property type="match status" value="1"/>
</dbReference>
<dbReference type="Pfam" id="PF10601">
    <property type="entry name" value="zf-LITAF-like"/>
    <property type="match status" value="1"/>
</dbReference>
<gene>
    <name evidence="10" type="ORF">LOTGIDRAFT_183210</name>
</gene>
<reference evidence="10 11" key="1">
    <citation type="journal article" date="2013" name="Nature">
        <title>Insights into bilaterian evolution from three spiralian genomes.</title>
        <authorList>
            <person name="Simakov O."/>
            <person name="Marletaz F."/>
            <person name="Cho S.J."/>
            <person name="Edsinger-Gonzales E."/>
            <person name="Havlak P."/>
            <person name="Hellsten U."/>
            <person name="Kuo D.H."/>
            <person name="Larsson T."/>
            <person name="Lv J."/>
            <person name="Arendt D."/>
            <person name="Savage R."/>
            <person name="Osoegawa K."/>
            <person name="de Jong P."/>
            <person name="Grimwood J."/>
            <person name="Chapman J.A."/>
            <person name="Shapiro H."/>
            <person name="Aerts A."/>
            <person name="Otillar R.P."/>
            <person name="Terry A.Y."/>
            <person name="Boore J.L."/>
            <person name="Grigoriev I.V."/>
            <person name="Lindberg D.R."/>
            <person name="Seaver E.C."/>
            <person name="Weisblat D.A."/>
            <person name="Putnam N.H."/>
            <person name="Rokhsar D.S."/>
        </authorList>
    </citation>
    <scope>NUCLEOTIDE SEQUENCE [LARGE SCALE GENOMIC DNA]</scope>
</reference>
<accession>V3ZDL5</accession>
<proteinExistence type="inferred from homology"/>
<evidence type="ECO:0000256" key="5">
    <source>
        <dbReference type="ARBA" id="ARBA00022723"/>
    </source>
</evidence>
<keyword evidence="8" id="KW-0812">Transmembrane</keyword>
<evidence type="ECO:0000256" key="1">
    <source>
        <dbReference type="ARBA" id="ARBA00004414"/>
    </source>
</evidence>
<protein>
    <recommendedName>
        <fullName evidence="9">LITAF domain-containing protein</fullName>
    </recommendedName>
</protein>
<evidence type="ECO:0000256" key="4">
    <source>
        <dbReference type="ARBA" id="ARBA00005975"/>
    </source>
</evidence>
<name>V3ZDL5_LOTGI</name>
<dbReference type="GO" id="GO:0031902">
    <property type="term" value="C:late endosome membrane"/>
    <property type="evidence" value="ECO:0007669"/>
    <property type="project" value="UniProtKB-SubCell"/>
</dbReference>
<evidence type="ECO:0000313" key="10">
    <source>
        <dbReference type="EMBL" id="ESO89213.1"/>
    </source>
</evidence>
<dbReference type="GO" id="GO:0008270">
    <property type="term" value="F:zinc ion binding"/>
    <property type="evidence" value="ECO:0007669"/>
    <property type="project" value="TreeGrafter"/>
</dbReference>